<gene>
    <name evidence="2" type="ORF">ARMOST_02597</name>
</gene>
<accession>A0A284QS49</accession>
<feature type="region of interest" description="Disordered" evidence="1">
    <location>
        <begin position="63"/>
        <end position="105"/>
    </location>
</feature>
<evidence type="ECO:0000256" key="1">
    <source>
        <dbReference type="SAM" id="MobiDB-lite"/>
    </source>
</evidence>
<reference evidence="3" key="1">
    <citation type="journal article" date="2017" name="Nat. Ecol. Evol.">
        <title>Genome expansion and lineage-specific genetic innovations in the forest pathogenic fungi Armillaria.</title>
        <authorList>
            <person name="Sipos G."/>
            <person name="Prasanna A.N."/>
            <person name="Walter M.C."/>
            <person name="O'Connor E."/>
            <person name="Balint B."/>
            <person name="Krizsan K."/>
            <person name="Kiss B."/>
            <person name="Hess J."/>
            <person name="Varga T."/>
            <person name="Slot J."/>
            <person name="Riley R."/>
            <person name="Boka B."/>
            <person name="Rigling D."/>
            <person name="Barry K."/>
            <person name="Lee J."/>
            <person name="Mihaltcheva S."/>
            <person name="LaButti K."/>
            <person name="Lipzen A."/>
            <person name="Waldron R."/>
            <person name="Moloney N.M."/>
            <person name="Sperisen C."/>
            <person name="Kredics L."/>
            <person name="Vagvoelgyi C."/>
            <person name="Patrignani A."/>
            <person name="Fitzpatrick D."/>
            <person name="Nagy I."/>
            <person name="Doyle S."/>
            <person name="Anderson J.B."/>
            <person name="Grigoriev I.V."/>
            <person name="Gueldener U."/>
            <person name="Muensterkoetter M."/>
            <person name="Nagy L.G."/>
        </authorList>
    </citation>
    <scope>NUCLEOTIDE SEQUENCE [LARGE SCALE GENOMIC DNA]</scope>
    <source>
        <strain evidence="3">C18/9</strain>
    </source>
</reference>
<dbReference type="EMBL" id="FUEG01000002">
    <property type="protein sequence ID" value="SJK99304.1"/>
    <property type="molecule type" value="Genomic_DNA"/>
</dbReference>
<dbReference type="AlphaFoldDB" id="A0A284QS49"/>
<organism evidence="2 3">
    <name type="scientific">Armillaria ostoyae</name>
    <name type="common">Armillaria root rot fungus</name>
    <dbReference type="NCBI Taxonomy" id="47428"/>
    <lineage>
        <taxon>Eukaryota</taxon>
        <taxon>Fungi</taxon>
        <taxon>Dikarya</taxon>
        <taxon>Basidiomycota</taxon>
        <taxon>Agaricomycotina</taxon>
        <taxon>Agaricomycetes</taxon>
        <taxon>Agaricomycetidae</taxon>
        <taxon>Agaricales</taxon>
        <taxon>Marasmiineae</taxon>
        <taxon>Physalacriaceae</taxon>
        <taxon>Armillaria</taxon>
    </lineage>
</organism>
<sequence>MGIPKDSFSFGRKQHGDNLPGYSWDNILGGIACMTVERGTVETSNQPRSSLLNIAQVRAVHKSTVIDNPQPESRTGQTRLDGSSARELIDTKKNDTPAVSSRRDH</sequence>
<dbReference type="OrthoDB" id="10483148at2759"/>
<proteinExistence type="predicted"/>
<keyword evidence="3" id="KW-1185">Reference proteome</keyword>
<feature type="region of interest" description="Disordered" evidence="1">
    <location>
        <begin position="1"/>
        <end position="21"/>
    </location>
</feature>
<feature type="compositionally biased region" description="Basic and acidic residues" evidence="1">
    <location>
        <begin position="87"/>
        <end position="105"/>
    </location>
</feature>
<dbReference type="Proteomes" id="UP000219338">
    <property type="component" value="Unassembled WGS sequence"/>
</dbReference>
<name>A0A284QS49_ARMOS</name>
<protein>
    <submittedName>
        <fullName evidence="2">Uncharacterized protein</fullName>
    </submittedName>
</protein>
<evidence type="ECO:0000313" key="2">
    <source>
        <dbReference type="EMBL" id="SJK99304.1"/>
    </source>
</evidence>
<evidence type="ECO:0000313" key="3">
    <source>
        <dbReference type="Proteomes" id="UP000219338"/>
    </source>
</evidence>
<feature type="compositionally biased region" description="Polar residues" evidence="1">
    <location>
        <begin position="65"/>
        <end position="81"/>
    </location>
</feature>